<feature type="region of interest" description="Disordered" evidence="1">
    <location>
        <begin position="113"/>
        <end position="136"/>
    </location>
</feature>
<dbReference type="Proteomes" id="UP000321301">
    <property type="component" value="Unassembled WGS sequence"/>
</dbReference>
<proteinExistence type="predicted"/>
<evidence type="ECO:0000313" key="4">
    <source>
        <dbReference type="EMBL" id="GEO23905.1"/>
    </source>
</evidence>
<evidence type="ECO:0000256" key="2">
    <source>
        <dbReference type="SAM" id="Phobius"/>
    </source>
</evidence>
<dbReference type="AlphaFoldDB" id="A0A512CI86"/>
<feature type="transmembrane region" description="Helical" evidence="2">
    <location>
        <begin position="45"/>
        <end position="66"/>
    </location>
</feature>
<reference evidence="4 5" key="1">
    <citation type="submission" date="2019-07" db="EMBL/GenBank/DDBJ databases">
        <title>Whole genome shotgun sequence of Cyclobacterium qasimii NBRC 106168.</title>
        <authorList>
            <person name="Hosoyama A."/>
            <person name="Uohara A."/>
            <person name="Ohji S."/>
            <person name="Ichikawa N."/>
        </authorList>
    </citation>
    <scope>NUCLEOTIDE SEQUENCE [LARGE SCALE GENOMIC DNA]</scope>
    <source>
        <strain evidence="4 5">NBRC 106168</strain>
    </source>
</reference>
<dbReference type="EMBL" id="BJYV01000029">
    <property type="protein sequence ID" value="GEO23905.1"/>
    <property type="molecule type" value="Genomic_DNA"/>
</dbReference>
<accession>A0A512CI86</accession>
<comment type="caution">
    <text evidence="4">The sequence shown here is derived from an EMBL/GenBank/DDBJ whole genome shotgun (WGS) entry which is preliminary data.</text>
</comment>
<feature type="domain" description="Outer membrane protein beta-barrel" evidence="3">
    <location>
        <begin position="235"/>
        <end position="362"/>
    </location>
</feature>
<evidence type="ECO:0000313" key="5">
    <source>
        <dbReference type="Proteomes" id="UP000321301"/>
    </source>
</evidence>
<organism evidence="4 5">
    <name type="scientific">Cyclobacterium qasimii</name>
    <dbReference type="NCBI Taxonomy" id="1350429"/>
    <lineage>
        <taxon>Bacteria</taxon>
        <taxon>Pseudomonadati</taxon>
        <taxon>Bacteroidota</taxon>
        <taxon>Cytophagia</taxon>
        <taxon>Cytophagales</taxon>
        <taxon>Cyclobacteriaceae</taxon>
        <taxon>Cyclobacterium</taxon>
    </lineage>
</organism>
<feature type="compositionally biased region" description="Polar residues" evidence="1">
    <location>
        <begin position="122"/>
        <end position="136"/>
    </location>
</feature>
<keyword evidence="2" id="KW-1133">Transmembrane helix</keyword>
<gene>
    <name evidence="4" type="ORF">CQA01_44390</name>
</gene>
<keyword evidence="5" id="KW-1185">Reference proteome</keyword>
<sequence length="445" mass="50089">MKEQFDKKLAEKIKASFSKHEEPFDPKEWEKFSDAYFKPKKKAWLIFWPFMTAGIAASLLFFFFYFPKHVEIDQKVKSIADAVISEEAPFFKKEEKQQIKETIIPEIKSKAIAGAEQADKPSLSTDKSTGDRQSGLNRIPVLTIPEKDKNLTPSFVKAFTYKWDKFQADIVKHFNDFEGGTDIEKGWTSEKSIAMSQTDAQNLVDAWKSSNAEKESKQVSETPKSFKLGVMVSPQSSSNPVSGMNLGAGIMSEISLSRRLKLDVGLAYANQSMGAQNNQSMNLMMDAAPASENQKTNSNIIDTDYQLNFASLDIPVNLKYKIYDKKQTGLYLITGLSSMVYLKQNTVESYQAQSLFNANSINGALEYTPSIQSFSNVFTPETGQSNTDVAGLLNLSFGYEYQLNKEFYLSFEPFYKLPLGGLTFADQQFSIGGVNLRMNFNFKNK</sequence>
<dbReference type="InterPro" id="IPR025665">
    <property type="entry name" value="Beta-barrel_OMP_2"/>
</dbReference>
<name>A0A512CI86_9BACT</name>
<dbReference type="RefSeq" id="WP_146948655.1">
    <property type="nucleotide sequence ID" value="NZ_BJYV01000029.1"/>
</dbReference>
<dbReference type="Pfam" id="PF13568">
    <property type="entry name" value="OMP_b-brl_2"/>
    <property type="match status" value="1"/>
</dbReference>
<evidence type="ECO:0000259" key="3">
    <source>
        <dbReference type="Pfam" id="PF13568"/>
    </source>
</evidence>
<keyword evidence="2" id="KW-0472">Membrane</keyword>
<keyword evidence="2" id="KW-0812">Transmembrane</keyword>
<evidence type="ECO:0000256" key="1">
    <source>
        <dbReference type="SAM" id="MobiDB-lite"/>
    </source>
</evidence>
<protein>
    <recommendedName>
        <fullName evidence="3">Outer membrane protein beta-barrel domain-containing protein</fullName>
    </recommendedName>
</protein>